<accession>A0ABQ4I1Y1</accession>
<reference evidence="2 3" key="1">
    <citation type="submission" date="2021-01" db="EMBL/GenBank/DDBJ databases">
        <title>Whole genome shotgun sequence of Verrucosispora andamanensis NBRC 109075.</title>
        <authorList>
            <person name="Komaki H."/>
            <person name="Tamura T."/>
        </authorList>
    </citation>
    <scope>NUCLEOTIDE SEQUENCE [LARGE SCALE GENOMIC DNA]</scope>
    <source>
        <strain evidence="2 3">NBRC 109075</strain>
    </source>
</reference>
<dbReference type="PANTHER" id="PTHR42912">
    <property type="entry name" value="METHYLTRANSFERASE"/>
    <property type="match status" value="1"/>
</dbReference>
<organism evidence="2 3">
    <name type="scientific">Micromonospora andamanensis</name>
    <dbReference type="NCBI Taxonomy" id="1287068"/>
    <lineage>
        <taxon>Bacteria</taxon>
        <taxon>Bacillati</taxon>
        <taxon>Actinomycetota</taxon>
        <taxon>Actinomycetes</taxon>
        <taxon>Micromonosporales</taxon>
        <taxon>Micromonosporaceae</taxon>
        <taxon>Micromonospora</taxon>
    </lineage>
</organism>
<evidence type="ECO:0000313" key="3">
    <source>
        <dbReference type="Proteomes" id="UP000647017"/>
    </source>
</evidence>
<dbReference type="RefSeq" id="WP_204012772.1">
    <property type="nucleotide sequence ID" value="NZ_BOOZ01000040.1"/>
</dbReference>
<comment type="caution">
    <text evidence="2">The sequence shown here is derived from an EMBL/GenBank/DDBJ whole genome shotgun (WGS) entry which is preliminary data.</text>
</comment>
<evidence type="ECO:0000259" key="1">
    <source>
        <dbReference type="Pfam" id="PF08241"/>
    </source>
</evidence>
<gene>
    <name evidence="2" type="ORF">Van01_51490</name>
</gene>
<dbReference type="CDD" id="cd02440">
    <property type="entry name" value="AdoMet_MTases"/>
    <property type="match status" value="1"/>
</dbReference>
<dbReference type="Pfam" id="PF08241">
    <property type="entry name" value="Methyltransf_11"/>
    <property type="match status" value="1"/>
</dbReference>
<dbReference type="EMBL" id="BOOZ01000040">
    <property type="protein sequence ID" value="GIJ11935.1"/>
    <property type="molecule type" value="Genomic_DNA"/>
</dbReference>
<protein>
    <recommendedName>
        <fullName evidence="1">Methyltransferase type 11 domain-containing protein</fullName>
    </recommendedName>
</protein>
<name>A0ABQ4I1Y1_9ACTN</name>
<evidence type="ECO:0000313" key="2">
    <source>
        <dbReference type="EMBL" id="GIJ11935.1"/>
    </source>
</evidence>
<dbReference type="InterPro" id="IPR029063">
    <property type="entry name" value="SAM-dependent_MTases_sf"/>
</dbReference>
<dbReference type="SUPFAM" id="SSF53335">
    <property type="entry name" value="S-adenosyl-L-methionine-dependent methyltransferases"/>
    <property type="match status" value="1"/>
</dbReference>
<feature type="domain" description="Methyltransferase type 11" evidence="1">
    <location>
        <begin position="41"/>
        <end position="135"/>
    </location>
</feature>
<dbReference type="PANTHER" id="PTHR42912:SF93">
    <property type="entry name" value="N6-ADENOSINE-METHYLTRANSFERASE TMT1A"/>
    <property type="match status" value="1"/>
</dbReference>
<proteinExistence type="predicted"/>
<sequence>MSYATYAEEYHRRVQEELSGPAFVGELVDVAGLSVRHRRILDIGCGDATHLAAAVNRFPDIEDALGIDLSPDMLAQAGPLPPVCRTVAADMQAIPADDASFDFVYSRYAIHYSADLAATFAEVARVTRPGGTFYLKDAHPITGLMLKPSRDYSVKEDAEFRLQCARHLTVRHPCFTFAEYVDAALGQGWQIVGCGERMGRRSSSSEFHPFRVPTIITFTLRRAAVLT</sequence>
<dbReference type="Proteomes" id="UP000647017">
    <property type="component" value="Unassembled WGS sequence"/>
</dbReference>
<keyword evidence="3" id="KW-1185">Reference proteome</keyword>
<dbReference type="InterPro" id="IPR050508">
    <property type="entry name" value="Methyltransf_Superfamily"/>
</dbReference>
<dbReference type="Gene3D" id="3.40.50.150">
    <property type="entry name" value="Vaccinia Virus protein VP39"/>
    <property type="match status" value="1"/>
</dbReference>
<dbReference type="InterPro" id="IPR013216">
    <property type="entry name" value="Methyltransf_11"/>
</dbReference>